<dbReference type="NCBIfam" id="NF008700">
    <property type="entry name" value="PRK11713.5-4"/>
    <property type="match status" value="1"/>
</dbReference>
<reference evidence="12" key="1">
    <citation type="submission" date="2022-06" db="EMBL/GenBank/DDBJ databases">
        <title>Alkalimarinus sp. nov., isolated from gut of a Alitta virens.</title>
        <authorList>
            <person name="Yang A.I."/>
            <person name="Shin N.-R."/>
        </authorList>
    </citation>
    <scope>NUCLEOTIDE SEQUENCE</scope>
    <source>
        <strain evidence="12">A2M4</strain>
    </source>
</reference>
<dbReference type="RefSeq" id="WP_265048243.1">
    <property type="nucleotide sequence ID" value="NZ_CP100390.1"/>
</dbReference>
<dbReference type="InterPro" id="IPR029028">
    <property type="entry name" value="Alpha/beta_knot_MTases"/>
</dbReference>
<dbReference type="InterPro" id="IPR006700">
    <property type="entry name" value="RsmE"/>
</dbReference>
<evidence type="ECO:0000256" key="8">
    <source>
        <dbReference type="ARBA" id="ARBA00025699"/>
    </source>
</evidence>
<evidence type="ECO:0000256" key="1">
    <source>
        <dbReference type="ARBA" id="ARBA00004496"/>
    </source>
</evidence>
<dbReference type="PIRSF" id="PIRSF015601">
    <property type="entry name" value="MTase_slr0722"/>
    <property type="match status" value="1"/>
</dbReference>
<keyword evidence="4 10" id="KW-0698">rRNA processing</keyword>
<evidence type="ECO:0000313" key="13">
    <source>
        <dbReference type="Proteomes" id="UP001163739"/>
    </source>
</evidence>
<evidence type="ECO:0000313" key="12">
    <source>
        <dbReference type="EMBL" id="UZE96758.1"/>
    </source>
</evidence>
<dbReference type="CDD" id="cd18084">
    <property type="entry name" value="RsmE-like"/>
    <property type="match status" value="1"/>
</dbReference>
<dbReference type="Pfam" id="PF04452">
    <property type="entry name" value="Methyltrans_RNA"/>
    <property type="match status" value="1"/>
</dbReference>
<keyword evidence="13" id="KW-1185">Reference proteome</keyword>
<comment type="subcellular location">
    <subcellularLocation>
        <location evidence="1 10">Cytoplasm</location>
    </subcellularLocation>
</comment>
<dbReference type="PANTHER" id="PTHR30027:SF3">
    <property type="entry name" value="16S RRNA (URACIL(1498)-N(3))-METHYLTRANSFERASE"/>
    <property type="match status" value="1"/>
</dbReference>
<name>A0ABY6N3R2_9ALTE</name>
<gene>
    <name evidence="12" type="ORF">NKI27_03125</name>
</gene>
<evidence type="ECO:0000256" key="3">
    <source>
        <dbReference type="ARBA" id="ARBA00022490"/>
    </source>
</evidence>
<accession>A0ABY6N3R2</accession>
<dbReference type="Proteomes" id="UP001163739">
    <property type="component" value="Chromosome"/>
</dbReference>
<dbReference type="InterPro" id="IPR029026">
    <property type="entry name" value="tRNA_m1G_MTases_N"/>
</dbReference>
<organism evidence="12 13">
    <name type="scientific">Alkalimarinus alittae</name>
    <dbReference type="NCBI Taxonomy" id="2961619"/>
    <lineage>
        <taxon>Bacteria</taxon>
        <taxon>Pseudomonadati</taxon>
        <taxon>Pseudomonadota</taxon>
        <taxon>Gammaproteobacteria</taxon>
        <taxon>Alteromonadales</taxon>
        <taxon>Alteromonadaceae</taxon>
        <taxon>Alkalimarinus</taxon>
    </lineage>
</organism>
<evidence type="ECO:0000256" key="5">
    <source>
        <dbReference type="ARBA" id="ARBA00022603"/>
    </source>
</evidence>
<dbReference type="PANTHER" id="PTHR30027">
    <property type="entry name" value="RIBOSOMAL RNA SMALL SUBUNIT METHYLTRANSFERASE E"/>
    <property type="match status" value="1"/>
</dbReference>
<comment type="similarity">
    <text evidence="2 10">Belongs to the RNA methyltransferase RsmE family.</text>
</comment>
<evidence type="ECO:0000256" key="2">
    <source>
        <dbReference type="ARBA" id="ARBA00005528"/>
    </source>
</evidence>
<comment type="function">
    <text evidence="8 10">Specifically methylates the N3 position of the uracil ring of uridine 1498 (m3U1498) in 16S rRNA. Acts on the fully assembled 30S ribosomal subunit.</text>
</comment>
<evidence type="ECO:0000256" key="9">
    <source>
        <dbReference type="ARBA" id="ARBA00047944"/>
    </source>
</evidence>
<proteinExistence type="inferred from homology"/>
<keyword evidence="6 10" id="KW-0808">Transferase</keyword>
<evidence type="ECO:0000256" key="7">
    <source>
        <dbReference type="ARBA" id="ARBA00022691"/>
    </source>
</evidence>
<dbReference type="SUPFAM" id="SSF75217">
    <property type="entry name" value="alpha/beta knot"/>
    <property type="match status" value="1"/>
</dbReference>
<protein>
    <recommendedName>
        <fullName evidence="10">Ribosomal RNA small subunit methyltransferase E</fullName>
        <ecNumber evidence="10">2.1.1.193</ecNumber>
    </recommendedName>
</protein>
<dbReference type="NCBIfam" id="TIGR00046">
    <property type="entry name" value="RsmE family RNA methyltransferase"/>
    <property type="match status" value="1"/>
</dbReference>
<keyword evidence="7 10" id="KW-0949">S-adenosyl-L-methionine</keyword>
<dbReference type="EMBL" id="CP100390">
    <property type="protein sequence ID" value="UZE96758.1"/>
    <property type="molecule type" value="Genomic_DNA"/>
</dbReference>
<evidence type="ECO:0000256" key="4">
    <source>
        <dbReference type="ARBA" id="ARBA00022552"/>
    </source>
</evidence>
<dbReference type="GO" id="GO:0032259">
    <property type="term" value="P:methylation"/>
    <property type="evidence" value="ECO:0007669"/>
    <property type="project" value="UniProtKB-KW"/>
</dbReference>
<comment type="catalytic activity">
    <reaction evidence="9 10">
        <text>uridine(1498) in 16S rRNA + S-adenosyl-L-methionine = N(3)-methyluridine(1498) in 16S rRNA + S-adenosyl-L-homocysteine + H(+)</text>
        <dbReference type="Rhea" id="RHEA:42920"/>
        <dbReference type="Rhea" id="RHEA-COMP:10283"/>
        <dbReference type="Rhea" id="RHEA-COMP:10284"/>
        <dbReference type="ChEBI" id="CHEBI:15378"/>
        <dbReference type="ChEBI" id="CHEBI:57856"/>
        <dbReference type="ChEBI" id="CHEBI:59789"/>
        <dbReference type="ChEBI" id="CHEBI:65315"/>
        <dbReference type="ChEBI" id="CHEBI:74502"/>
        <dbReference type="EC" id="2.1.1.193"/>
    </reaction>
</comment>
<keyword evidence="3 10" id="KW-0963">Cytoplasm</keyword>
<evidence type="ECO:0000256" key="10">
    <source>
        <dbReference type="PIRNR" id="PIRNR015601"/>
    </source>
</evidence>
<dbReference type="EC" id="2.1.1.193" evidence="10"/>
<keyword evidence="5 10" id="KW-0489">Methyltransferase</keyword>
<evidence type="ECO:0000256" key="6">
    <source>
        <dbReference type="ARBA" id="ARBA00022679"/>
    </source>
</evidence>
<sequence length="235" mass="26383">MNIALLFEDDFIDDDTAVVTDRRLKHLQQIRDIKLGDQIGVGQADGLLGDATVVELDSESATLKIIWNKQPPAPLPVTLIIALPRPKMVKRIIQTIATMGVKELYFINTYKVEKSFWQSPWLTEAKLLENIILGLEQAMDTRLPKIHLRKRFKPFVEDELTGISKDSLRLVAHPSDSQDCPIQVKQQTTLVIGPEGGFIPYEIEKLEACGFTPVSLGDRILRTETAVPVLLAKLF</sequence>
<dbReference type="Gene3D" id="3.40.1280.10">
    <property type="match status" value="1"/>
</dbReference>
<dbReference type="GO" id="GO:0008168">
    <property type="term" value="F:methyltransferase activity"/>
    <property type="evidence" value="ECO:0007669"/>
    <property type="project" value="UniProtKB-KW"/>
</dbReference>
<evidence type="ECO:0000259" key="11">
    <source>
        <dbReference type="Pfam" id="PF04452"/>
    </source>
</evidence>
<feature type="domain" description="Ribosomal RNA small subunit methyltransferase E methyltransferase" evidence="11">
    <location>
        <begin position="72"/>
        <end position="232"/>
    </location>
</feature>
<dbReference type="InterPro" id="IPR046886">
    <property type="entry name" value="RsmE_MTase_dom"/>
</dbReference>